<evidence type="ECO:0000313" key="2">
    <source>
        <dbReference type="Proteomes" id="UP000291142"/>
    </source>
</evidence>
<dbReference type="Proteomes" id="UP000291142">
    <property type="component" value="Unassembled WGS sequence"/>
</dbReference>
<name>A0A4Q9FK09_9FLAO</name>
<sequence length="60" mass="6991">MEATSVKVNFNGKEGNKYFIKFPDLKIPVSVNKNLYQKMLNSDMYEFMNLPSRRSRVNSA</sequence>
<comment type="caution">
    <text evidence="1">The sequence shown here is derived from an EMBL/GenBank/DDBJ whole genome shotgun (WGS) entry which is preliminary data.</text>
</comment>
<gene>
    <name evidence="1" type="ORF">EYD45_07000</name>
</gene>
<keyword evidence="2" id="KW-1185">Reference proteome</keyword>
<evidence type="ECO:0000313" key="1">
    <source>
        <dbReference type="EMBL" id="TBN04359.1"/>
    </source>
</evidence>
<dbReference type="EMBL" id="SIRT01000004">
    <property type="protein sequence ID" value="TBN04359.1"/>
    <property type="molecule type" value="Genomic_DNA"/>
</dbReference>
<dbReference type="OrthoDB" id="1451930at2"/>
<dbReference type="AlphaFoldDB" id="A0A4Q9FK09"/>
<protein>
    <submittedName>
        <fullName evidence="1">Uncharacterized protein</fullName>
    </submittedName>
</protein>
<accession>A0A4Q9FK09</accession>
<dbReference type="RefSeq" id="WP_130963829.1">
    <property type="nucleotide sequence ID" value="NZ_SIRT01000004.1"/>
</dbReference>
<organism evidence="1 2">
    <name type="scientific">Hyunsoonleella flava</name>
    <dbReference type="NCBI Taxonomy" id="2527939"/>
    <lineage>
        <taxon>Bacteria</taxon>
        <taxon>Pseudomonadati</taxon>
        <taxon>Bacteroidota</taxon>
        <taxon>Flavobacteriia</taxon>
        <taxon>Flavobacteriales</taxon>
        <taxon>Flavobacteriaceae</taxon>
    </lineage>
</organism>
<proteinExistence type="predicted"/>
<reference evidence="1 2" key="1">
    <citation type="submission" date="2019-02" db="EMBL/GenBank/DDBJ databases">
        <title>Hyunsoonleella sp., isolated from marine sediment.</title>
        <authorList>
            <person name="Liu B.-T."/>
        </authorList>
    </citation>
    <scope>NUCLEOTIDE SEQUENCE [LARGE SCALE GENOMIC DNA]</scope>
    <source>
        <strain evidence="1 2">T58</strain>
    </source>
</reference>